<dbReference type="EMBL" id="NBBJ01000003">
    <property type="protein sequence ID" value="OWK29635.1"/>
    <property type="molecule type" value="Genomic_DNA"/>
</dbReference>
<evidence type="ECO:0000313" key="3">
    <source>
        <dbReference type="EMBL" id="OWK29635.1"/>
    </source>
</evidence>
<accession>A0A245ZIS4</accession>
<evidence type="ECO:0000256" key="2">
    <source>
        <dbReference type="SAM" id="SignalP"/>
    </source>
</evidence>
<gene>
    <name evidence="3" type="ORF">SPMU_20550</name>
</gene>
<feature type="compositionally biased region" description="Basic and acidic residues" evidence="1">
    <location>
        <begin position="60"/>
        <end position="75"/>
    </location>
</feature>
<feature type="chain" id="PRO_5012828740" description="DUF4148 domain-containing protein" evidence="2">
    <location>
        <begin position="20"/>
        <end position="116"/>
    </location>
</feature>
<keyword evidence="4" id="KW-1185">Reference proteome</keyword>
<feature type="region of interest" description="Disordered" evidence="1">
    <location>
        <begin position="34"/>
        <end position="116"/>
    </location>
</feature>
<reference evidence="3 4" key="1">
    <citation type="submission" date="2017-03" db="EMBL/GenBank/DDBJ databases">
        <title>Genome sequence of Sphingomonas mucosissima DSM 17494.</title>
        <authorList>
            <person name="Poehlein A."/>
            <person name="Wuebbeler J.H."/>
            <person name="Steinbuechel A."/>
            <person name="Daniel R."/>
        </authorList>
    </citation>
    <scope>NUCLEOTIDE SEQUENCE [LARGE SCALE GENOMIC DNA]</scope>
    <source>
        <strain evidence="3 4">DSM 17494</strain>
    </source>
</reference>
<evidence type="ECO:0000313" key="4">
    <source>
        <dbReference type="Proteomes" id="UP000197783"/>
    </source>
</evidence>
<dbReference type="Proteomes" id="UP000197783">
    <property type="component" value="Unassembled WGS sequence"/>
</dbReference>
<feature type="compositionally biased region" description="Polar residues" evidence="1">
    <location>
        <begin position="42"/>
        <end position="58"/>
    </location>
</feature>
<dbReference type="RefSeq" id="WP_088333778.1">
    <property type="nucleotide sequence ID" value="NZ_NBBJ01000003.1"/>
</dbReference>
<evidence type="ECO:0008006" key="5">
    <source>
        <dbReference type="Google" id="ProtNLM"/>
    </source>
</evidence>
<dbReference type="AlphaFoldDB" id="A0A245ZIS4"/>
<dbReference type="OrthoDB" id="7586154at2"/>
<name>A0A245ZIS4_9SPHN</name>
<organism evidence="3 4">
    <name type="scientific">Sphingomonas mucosissima</name>
    <dbReference type="NCBI Taxonomy" id="370959"/>
    <lineage>
        <taxon>Bacteria</taxon>
        <taxon>Pseudomonadati</taxon>
        <taxon>Pseudomonadota</taxon>
        <taxon>Alphaproteobacteria</taxon>
        <taxon>Sphingomonadales</taxon>
        <taxon>Sphingomonadaceae</taxon>
        <taxon>Sphingomonas</taxon>
    </lineage>
</organism>
<proteinExistence type="predicted"/>
<keyword evidence="2" id="KW-0732">Signal</keyword>
<comment type="caution">
    <text evidence="3">The sequence shown here is derived from an EMBL/GenBank/DDBJ whole genome shotgun (WGS) entry which is preliminary data.</text>
</comment>
<sequence length="116" mass="11977">MRFAILIASVAFVSANATAQVADRLSRGTERNAIDRALNADSPLTSARTAPTYRQSSDAEADRLRAEQAARDATARRAPPATSTLIDGPGGVQRLGSGATPATAPQTPTAPPLPQP</sequence>
<feature type="signal peptide" evidence="2">
    <location>
        <begin position="1"/>
        <end position="19"/>
    </location>
</feature>
<protein>
    <recommendedName>
        <fullName evidence="5">DUF4148 domain-containing protein</fullName>
    </recommendedName>
</protein>
<evidence type="ECO:0000256" key="1">
    <source>
        <dbReference type="SAM" id="MobiDB-lite"/>
    </source>
</evidence>